<dbReference type="RefSeq" id="WP_068864576.1">
    <property type="nucleotide sequence ID" value="NZ_LZYB01000004.1"/>
</dbReference>
<dbReference type="STRING" id="1300349.I603_2009"/>
<evidence type="ECO:0000313" key="3">
    <source>
        <dbReference type="Proteomes" id="UP000092484"/>
    </source>
</evidence>
<dbReference type="Pfam" id="PF03091">
    <property type="entry name" value="CutA1"/>
    <property type="match status" value="1"/>
</dbReference>
<dbReference type="SUPFAM" id="SSF54913">
    <property type="entry name" value="GlnB-like"/>
    <property type="match status" value="1"/>
</dbReference>
<dbReference type="InterPro" id="IPR004323">
    <property type="entry name" value="Ion_tolerance_CutA"/>
</dbReference>
<dbReference type="AlphaFoldDB" id="A0A1A7BGD5"/>
<dbReference type="PANTHER" id="PTHR23419">
    <property type="entry name" value="DIVALENT CATION TOLERANCE CUTA-RELATED"/>
    <property type="match status" value="1"/>
</dbReference>
<dbReference type="EMBL" id="LZYB01000004">
    <property type="protein sequence ID" value="OBV10796.1"/>
    <property type="molecule type" value="Genomic_DNA"/>
</dbReference>
<reference evidence="2 3" key="1">
    <citation type="submission" date="2016-06" db="EMBL/GenBank/DDBJ databases">
        <title>Genome sequence of Porphyrobacter dokdonensis DSW-74.</title>
        <authorList>
            <person name="Kim J.F."/>
            <person name="Song J.Y."/>
        </authorList>
    </citation>
    <scope>NUCLEOTIDE SEQUENCE [LARGE SCALE GENOMIC DNA]</scope>
    <source>
        <strain evidence="2 3">DSW-74</strain>
    </source>
</reference>
<keyword evidence="3" id="KW-1185">Reference proteome</keyword>
<comment type="similarity">
    <text evidence="1">Belongs to the CutA family.</text>
</comment>
<dbReference type="PANTHER" id="PTHR23419:SF8">
    <property type="entry name" value="FI09726P"/>
    <property type="match status" value="1"/>
</dbReference>
<comment type="caution">
    <text evidence="2">The sequence shown here is derived from an EMBL/GenBank/DDBJ whole genome shotgun (WGS) entry which is preliminary data.</text>
</comment>
<organism evidence="2 3">
    <name type="scientific">Erythrobacter dokdonensis DSW-74</name>
    <dbReference type="NCBI Taxonomy" id="1300349"/>
    <lineage>
        <taxon>Bacteria</taxon>
        <taxon>Pseudomonadati</taxon>
        <taxon>Pseudomonadota</taxon>
        <taxon>Alphaproteobacteria</taxon>
        <taxon>Sphingomonadales</taxon>
        <taxon>Erythrobacteraceae</taxon>
        <taxon>Erythrobacter/Porphyrobacter group</taxon>
        <taxon>Erythrobacter</taxon>
    </lineage>
</organism>
<proteinExistence type="inferred from homology"/>
<accession>A0A1A7BGD5</accession>
<evidence type="ECO:0000313" key="2">
    <source>
        <dbReference type="EMBL" id="OBV10796.1"/>
    </source>
</evidence>
<dbReference type="Proteomes" id="UP000092484">
    <property type="component" value="Unassembled WGS sequence"/>
</dbReference>
<sequence>MTTANVRDAALIWCPFPDREAARAIAGQLLDERLVACANIIGEVESLFVWQGTQGTGSETGVLFKTTAARLNEAVARLGKLHPYDTPAVIGWRCDAAHPATLTWLSAACSGSALGDFPEERGD</sequence>
<dbReference type="Gene3D" id="3.30.70.120">
    <property type="match status" value="1"/>
</dbReference>
<name>A0A1A7BGD5_9SPHN</name>
<protein>
    <submittedName>
        <fullName evidence="2">Periplasmic divalent cation tolerance protein</fullName>
    </submittedName>
</protein>
<dbReference type="GO" id="GO:0005507">
    <property type="term" value="F:copper ion binding"/>
    <property type="evidence" value="ECO:0007669"/>
    <property type="project" value="TreeGrafter"/>
</dbReference>
<evidence type="ECO:0000256" key="1">
    <source>
        <dbReference type="ARBA" id="ARBA00010169"/>
    </source>
</evidence>
<gene>
    <name evidence="2" type="ORF">I603_2009</name>
</gene>
<dbReference type="GO" id="GO:0010038">
    <property type="term" value="P:response to metal ion"/>
    <property type="evidence" value="ECO:0007669"/>
    <property type="project" value="InterPro"/>
</dbReference>
<dbReference type="InterPro" id="IPR011322">
    <property type="entry name" value="N-reg_PII-like_a/b"/>
</dbReference>
<dbReference type="InterPro" id="IPR015867">
    <property type="entry name" value="N-reg_PII/ATP_PRibTrfase_C"/>
</dbReference>